<evidence type="ECO:0000256" key="7">
    <source>
        <dbReference type="ARBA" id="ARBA00022640"/>
    </source>
</evidence>
<evidence type="ECO:0000256" key="14">
    <source>
        <dbReference type="ARBA" id="ARBA00022840"/>
    </source>
</evidence>
<evidence type="ECO:0000256" key="15">
    <source>
        <dbReference type="ARBA" id="ARBA00022946"/>
    </source>
</evidence>
<evidence type="ECO:0000256" key="20">
    <source>
        <dbReference type="SAM" id="Phobius"/>
    </source>
</evidence>
<dbReference type="GO" id="GO:0019684">
    <property type="term" value="P:photosynthesis, light reaction"/>
    <property type="evidence" value="ECO:0007669"/>
    <property type="project" value="UniProtKB-ARBA"/>
</dbReference>
<comment type="similarity">
    <text evidence="5">In the N-terminal section; belongs to the AAA ATPase family.</text>
</comment>
<dbReference type="Pfam" id="PF17862">
    <property type="entry name" value="AAA_lid_3"/>
    <property type="match status" value="1"/>
</dbReference>
<feature type="compositionally biased region" description="Low complexity" evidence="19">
    <location>
        <begin position="107"/>
        <end position="118"/>
    </location>
</feature>
<comment type="cofactor">
    <cofactor evidence="1">
        <name>Zn(2+)</name>
        <dbReference type="ChEBI" id="CHEBI:29105"/>
    </cofactor>
</comment>
<dbReference type="InterPro" id="IPR003593">
    <property type="entry name" value="AAA+_ATPase"/>
</dbReference>
<dbReference type="GO" id="GO:0004222">
    <property type="term" value="F:metalloendopeptidase activity"/>
    <property type="evidence" value="ECO:0007669"/>
    <property type="project" value="InterPro"/>
</dbReference>
<keyword evidence="15" id="KW-0809">Transit peptide</keyword>
<feature type="region of interest" description="Disordered" evidence="19">
    <location>
        <begin position="86"/>
        <end position="126"/>
    </location>
</feature>
<dbReference type="InterPro" id="IPR003959">
    <property type="entry name" value="ATPase_AAA_core"/>
</dbReference>
<dbReference type="NCBIfam" id="TIGR01241">
    <property type="entry name" value="FtsH_fam"/>
    <property type="match status" value="1"/>
</dbReference>
<evidence type="ECO:0000256" key="12">
    <source>
        <dbReference type="ARBA" id="ARBA00022801"/>
    </source>
</evidence>
<keyword evidence="23" id="KW-1185">Reference proteome</keyword>
<dbReference type="InterPro" id="IPR003960">
    <property type="entry name" value="ATPase_AAA_CS"/>
</dbReference>
<dbReference type="GO" id="GO:0004176">
    <property type="term" value="F:ATP-dependent peptidase activity"/>
    <property type="evidence" value="ECO:0007669"/>
    <property type="project" value="InterPro"/>
</dbReference>
<evidence type="ECO:0000313" key="22">
    <source>
        <dbReference type="EMBL" id="KAK9808070.1"/>
    </source>
</evidence>
<evidence type="ECO:0000256" key="9">
    <source>
        <dbReference type="ARBA" id="ARBA00022692"/>
    </source>
</evidence>
<dbReference type="FunFam" id="1.10.8.60:FF:000001">
    <property type="entry name" value="ATP-dependent zinc metalloprotease FtsH"/>
    <property type="match status" value="1"/>
</dbReference>
<evidence type="ECO:0000256" key="5">
    <source>
        <dbReference type="ARBA" id="ARBA00010550"/>
    </source>
</evidence>
<dbReference type="InterPro" id="IPR041569">
    <property type="entry name" value="AAA_lid_3"/>
</dbReference>
<keyword evidence="10" id="KW-0479">Metal-binding</keyword>
<name>A0AAW1PI34_9CHLO</name>
<comment type="subcellular location">
    <subcellularLocation>
        <location evidence="3">Membrane</location>
    </subcellularLocation>
    <subcellularLocation>
        <location evidence="2">Plastid</location>
        <location evidence="2">Chloroplast</location>
    </subcellularLocation>
</comment>
<keyword evidence="18 20" id="KW-0472">Membrane</keyword>
<dbReference type="HAMAP" id="MF_01458">
    <property type="entry name" value="FtsH"/>
    <property type="match status" value="1"/>
</dbReference>
<keyword evidence="13" id="KW-0862">Zinc</keyword>
<dbReference type="Gene3D" id="1.20.58.760">
    <property type="entry name" value="Peptidase M41"/>
    <property type="match status" value="1"/>
</dbReference>
<feature type="domain" description="AAA+ ATPase" evidence="21">
    <location>
        <begin position="294"/>
        <end position="433"/>
    </location>
</feature>
<evidence type="ECO:0000313" key="23">
    <source>
        <dbReference type="Proteomes" id="UP001465755"/>
    </source>
</evidence>
<dbReference type="Pfam" id="PF01434">
    <property type="entry name" value="Peptidase_M41"/>
    <property type="match status" value="1"/>
</dbReference>
<evidence type="ECO:0000256" key="16">
    <source>
        <dbReference type="ARBA" id="ARBA00022989"/>
    </source>
</evidence>
<dbReference type="GO" id="GO:0016887">
    <property type="term" value="F:ATP hydrolysis activity"/>
    <property type="evidence" value="ECO:0007669"/>
    <property type="project" value="InterPro"/>
</dbReference>
<evidence type="ECO:0000256" key="19">
    <source>
        <dbReference type="SAM" id="MobiDB-lite"/>
    </source>
</evidence>
<keyword evidence="7" id="KW-0934">Plastid</keyword>
<evidence type="ECO:0000256" key="1">
    <source>
        <dbReference type="ARBA" id="ARBA00001947"/>
    </source>
</evidence>
<dbReference type="InterPro" id="IPR005936">
    <property type="entry name" value="FtsH"/>
</dbReference>
<organism evidence="22 23">
    <name type="scientific">Symbiochloris irregularis</name>
    <dbReference type="NCBI Taxonomy" id="706552"/>
    <lineage>
        <taxon>Eukaryota</taxon>
        <taxon>Viridiplantae</taxon>
        <taxon>Chlorophyta</taxon>
        <taxon>core chlorophytes</taxon>
        <taxon>Trebouxiophyceae</taxon>
        <taxon>Trebouxiales</taxon>
        <taxon>Trebouxiaceae</taxon>
        <taxon>Symbiochloris</taxon>
    </lineage>
</organism>
<keyword evidence="17" id="KW-0482">Metalloprotease</keyword>
<evidence type="ECO:0000256" key="11">
    <source>
        <dbReference type="ARBA" id="ARBA00022741"/>
    </source>
</evidence>
<gene>
    <name evidence="22" type="ORF">WJX73_002396</name>
</gene>
<dbReference type="FunFam" id="1.20.58.760:FF:000001">
    <property type="entry name" value="ATP-dependent zinc metalloprotease FtsH"/>
    <property type="match status" value="1"/>
</dbReference>
<evidence type="ECO:0000256" key="8">
    <source>
        <dbReference type="ARBA" id="ARBA00022670"/>
    </source>
</evidence>
<dbReference type="GO" id="GO:0005524">
    <property type="term" value="F:ATP binding"/>
    <property type="evidence" value="ECO:0007669"/>
    <property type="project" value="UniProtKB-KW"/>
</dbReference>
<keyword evidence="8" id="KW-0645">Protease</keyword>
<evidence type="ECO:0000256" key="18">
    <source>
        <dbReference type="ARBA" id="ARBA00023136"/>
    </source>
</evidence>
<dbReference type="InterPro" id="IPR037219">
    <property type="entry name" value="Peptidase_M41-like"/>
</dbReference>
<evidence type="ECO:0000259" key="21">
    <source>
        <dbReference type="SMART" id="SM00382"/>
    </source>
</evidence>
<keyword evidence="6" id="KW-0150">Chloroplast</keyword>
<keyword evidence="11" id="KW-0547">Nucleotide-binding</keyword>
<keyword evidence="9 20" id="KW-0812">Transmembrane</keyword>
<dbReference type="InterPro" id="IPR000642">
    <property type="entry name" value="Peptidase_M41"/>
</dbReference>
<reference evidence="22 23" key="1">
    <citation type="journal article" date="2024" name="Nat. Commun.">
        <title>Phylogenomics reveals the evolutionary origins of lichenization in chlorophyte algae.</title>
        <authorList>
            <person name="Puginier C."/>
            <person name="Libourel C."/>
            <person name="Otte J."/>
            <person name="Skaloud P."/>
            <person name="Haon M."/>
            <person name="Grisel S."/>
            <person name="Petersen M."/>
            <person name="Berrin J.G."/>
            <person name="Delaux P.M."/>
            <person name="Dal Grande F."/>
            <person name="Keller J."/>
        </authorList>
    </citation>
    <scope>NUCLEOTIDE SEQUENCE [LARGE SCALE GENOMIC DNA]</scope>
    <source>
        <strain evidence="22 23">SAG 2036</strain>
    </source>
</reference>
<dbReference type="PROSITE" id="PS00674">
    <property type="entry name" value="AAA"/>
    <property type="match status" value="1"/>
</dbReference>
<dbReference type="Gene3D" id="3.30.720.210">
    <property type="match status" value="1"/>
</dbReference>
<comment type="caution">
    <text evidence="22">The sequence shown here is derived from an EMBL/GenBank/DDBJ whole genome shotgun (WGS) entry which is preliminary data.</text>
</comment>
<dbReference type="SMART" id="SM00382">
    <property type="entry name" value="AAA"/>
    <property type="match status" value="1"/>
</dbReference>
<dbReference type="Pfam" id="PF00004">
    <property type="entry name" value="AAA"/>
    <property type="match status" value="1"/>
</dbReference>
<comment type="similarity">
    <text evidence="4">In the C-terminal section; belongs to the peptidase M41 family.</text>
</comment>
<dbReference type="FunFam" id="3.40.50.300:FF:000001">
    <property type="entry name" value="ATP-dependent zinc metalloprotease FtsH"/>
    <property type="match status" value="1"/>
</dbReference>
<dbReference type="Gene3D" id="1.10.8.60">
    <property type="match status" value="1"/>
</dbReference>
<feature type="transmembrane region" description="Helical" evidence="20">
    <location>
        <begin position="198"/>
        <end position="219"/>
    </location>
</feature>
<evidence type="ECO:0000256" key="2">
    <source>
        <dbReference type="ARBA" id="ARBA00004229"/>
    </source>
</evidence>
<keyword evidence="16 20" id="KW-1133">Transmembrane helix</keyword>
<dbReference type="Gene3D" id="3.40.50.300">
    <property type="entry name" value="P-loop containing nucleotide triphosphate hydrolases"/>
    <property type="match status" value="1"/>
</dbReference>
<dbReference type="InterPro" id="IPR027417">
    <property type="entry name" value="P-loop_NTPase"/>
</dbReference>
<keyword evidence="14" id="KW-0067">ATP-binding</keyword>
<dbReference type="CDD" id="cd19501">
    <property type="entry name" value="RecA-like_FtsH"/>
    <property type="match status" value="1"/>
</dbReference>
<dbReference type="PANTHER" id="PTHR23076:SF113">
    <property type="entry name" value="ATP-DEPENDENT ZINC METALLOPROTEASE FTSH 1, CHLOROPLASTIC-RELATED"/>
    <property type="match status" value="1"/>
</dbReference>
<evidence type="ECO:0000256" key="6">
    <source>
        <dbReference type="ARBA" id="ARBA00022528"/>
    </source>
</evidence>
<dbReference type="GO" id="GO:0010304">
    <property type="term" value="P:PSII associated light-harvesting complex II catabolic process"/>
    <property type="evidence" value="ECO:0007669"/>
    <property type="project" value="UniProtKB-ARBA"/>
</dbReference>
<accession>A0AAW1PI34</accession>
<evidence type="ECO:0000256" key="10">
    <source>
        <dbReference type="ARBA" id="ARBA00022723"/>
    </source>
</evidence>
<evidence type="ECO:0000256" key="4">
    <source>
        <dbReference type="ARBA" id="ARBA00010044"/>
    </source>
</evidence>
<dbReference type="GO" id="GO:0046872">
    <property type="term" value="F:metal ion binding"/>
    <property type="evidence" value="ECO:0007669"/>
    <property type="project" value="UniProtKB-KW"/>
</dbReference>
<dbReference type="FunFam" id="3.30.720.210:FF:000003">
    <property type="entry name" value="ATP-dependent zinc metalloprotease FTSH, chloroplastic"/>
    <property type="match status" value="1"/>
</dbReference>
<dbReference type="SUPFAM" id="SSF140990">
    <property type="entry name" value="FtsH protease domain-like"/>
    <property type="match status" value="1"/>
</dbReference>
<dbReference type="AlphaFoldDB" id="A0AAW1PI34"/>
<dbReference type="EMBL" id="JALJOQ010000027">
    <property type="protein sequence ID" value="KAK9808070.1"/>
    <property type="molecule type" value="Genomic_DNA"/>
</dbReference>
<protein>
    <recommendedName>
        <fullName evidence="21">AAA+ ATPase domain-containing protein</fullName>
    </recommendedName>
</protein>
<dbReference type="SUPFAM" id="SSF52540">
    <property type="entry name" value="P-loop containing nucleoside triphosphate hydrolases"/>
    <property type="match status" value="1"/>
</dbReference>
<dbReference type="GO" id="GO:0009535">
    <property type="term" value="C:chloroplast thylakoid membrane"/>
    <property type="evidence" value="ECO:0007669"/>
    <property type="project" value="TreeGrafter"/>
</dbReference>
<evidence type="ECO:0000256" key="13">
    <source>
        <dbReference type="ARBA" id="ARBA00022833"/>
    </source>
</evidence>
<proteinExistence type="inferred from homology"/>
<keyword evidence="12" id="KW-0378">Hydrolase</keyword>
<dbReference type="GO" id="GO:0006508">
    <property type="term" value="P:proteolysis"/>
    <property type="evidence" value="ECO:0007669"/>
    <property type="project" value="UniProtKB-KW"/>
</dbReference>
<dbReference type="Proteomes" id="UP001465755">
    <property type="component" value="Unassembled WGS sequence"/>
</dbReference>
<dbReference type="GO" id="GO:0003729">
    <property type="term" value="F:mRNA binding"/>
    <property type="evidence" value="ECO:0007669"/>
    <property type="project" value="UniProtKB-ARBA"/>
</dbReference>
<evidence type="ECO:0000256" key="3">
    <source>
        <dbReference type="ARBA" id="ARBA00004370"/>
    </source>
</evidence>
<dbReference type="PANTHER" id="PTHR23076">
    <property type="entry name" value="METALLOPROTEASE M41 FTSH"/>
    <property type="match status" value="1"/>
</dbReference>
<sequence>MTSIGSDVTSSRTSRRFAARNADRLRSQILGVPRRTSRCLPVCSSAKQQSQQLAAELMQKLPAAALAGLIGSLSVADVASAADNFAPPPNNAAPTKTQDAPKSMEFPAQNKQAPAPKAGNTSGLPEGNQWRYSEFIDAVQSGKVERVRFSKEGGQLQLTASDGRRAMVTLPNDPDLVDILAKNGVDITVSEGEQQSSFVSLLGNLLFPLLAFGGLFFLFRRSGGGQAGGGGMGGLGGGGGPMDFGKNKAKFQEVPETGITFDDVAGVDGAKLELQEVVDFLKSPDKYTALGAKIPKGCLLVGPPGTGKTLLAKAIAGEAAVPFFACAASEFVELFVGVGASRVRDLFEKAKSKAPCIVFIDEIDAVGRQRGAGMGGGNDEREQTINQLLSEMDGFDGNTGIIVVAATNRPDVLDSALLRPGRFDRQVTVDRPDVQGRVRILKVHARGKAIGKDVDFDKVARRTPGFTGADLQNLMNEAAIMAARRNLKEISKEEIGDALERIIAGPEKKGAMVSEQKKKIVAFHEAGHAVVGALMPEYDPVTKISIVPRGGAGGLTFFAPSEERLESGLMSRSYLENQMAVAMGGRVAEELIFGPDAVTTGASGDFQQVSRVAKAMVTQMGFSEKLGQVAWSSGGGPSFLGQQMGQSADCSAETSDEIDEEIKAIVTKAYRRAKDLVQKNLSLLHKTAEALLEKEQIDGEEFLSYVLQEQAEQYLQSDAPEVSVPYQAA</sequence>
<evidence type="ECO:0000256" key="17">
    <source>
        <dbReference type="ARBA" id="ARBA00023049"/>
    </source>
</evidence>